<keyword evidence="1" id="KW-0472">Membrane</keyword>
<feature type="transmembrane region" description="Helical" evidence="1">
    <location>
        <begin position="105"/>
        <end position="125"/>
    </location>
</feature>
<gene>
    <name evidence="2" type="ORF">EYD45_14325</name>
</gene>
<proteinExistence type="predicted"/>
<evidence type="ECO:0000313" key="3">
    <source>
        <dbReference type="Proteomes" id="UP000291142"/>
    </source>
</evidence>
<dbReference type="NCBIfam" id="NF038065">
    <property type="entry name" value="Pr6Pr"/>
    <property type="match status" value="1"/>
</dbReference>
<dbReference type="InterPro" id="IPR049713">
    <property type="entry name" value="Pr6Pr-like"/>
</dbReference>
<keyword evidence="3" id="KW-1185">Reference proteome</keyword>
<evidence type="ECO:0000313" key="2">
    <source>
        <dbReference type="EMBL" id="TBN00440.1"/>
    </source>
</evidence>
<dbReference type="RefSeq" id="WP_130965250.1">
    <property type="nucleotide sequence ID" value="NZ_SIRT01000014.1"/>
</dbReference>
<sequence length="208" mass="23854">MKKTILLILAILGWLTLIIRLYLRITEFDFSALESTIQFFSYFTILTNVLVTIYCTKQLLKKEEDKPSLFTKAETLTALTAFILIVGIVYHIALKPIWNPEGLTMILSEIHHTVVPLGALILWGLSVKTDVVALKILLKWLLYPIIYITFVLIRGSFSDFYPYPFLDVNALGIQSVLVNSFFLLVIMIVLLFIFYFLGNLVRKKLVTD</sequence>
<organism evidence="2 3">
    <name type="scientific">Hyunsoonleella flava</name>
    <dbReference type="NCBI Taxonomy" id="2527939"/>
    <lineage>
        <taxon>Bacteria</taxon>
        <taxon>Pseudomonadati</taxon>
        <taxon>Bacteroidota</taxon>
        <taxon>Flavobacteriia</taxon>
        <taxon>Flavobacteriales</taxon>
        <taxon>Flavobacteriaceae</taxon>
    </lineage>
</organism>
<keyword evidence="1" id="KW-1133">Transmembrane helix</keyword>
<feature type="transmembrane region" description="Helical" evidence="1">
    <location>
        <begin position="76"/>
        <end position="93"/>
    </location>
</feature>
<dbReference type="EMBL" id="SIRT01000014">
    <property type="protein sequence ID" value="TBN00440.1"/>
    <property type="molecule type" value="Genomic_DNA"/>
</dbReference>
<evidence type="ECO:0008006" key="4">
    <source>
        <dbReference type="Google" id="ProtNLM"/>
    </source>
</evidence>
<feature type="transmembrane region" description="Helical" evidence="1">
    <location>
        <begin position="137"/>
        <end position="157"/>
    </location>
</feature>
<feature type="transmembrane region" description="Helical" evidence="1">
    <location>
        <begin position="36"/>
        <end position="55"/>
    </location>
</feature>
<feature type="transmembrane region" description="Helical" evidence="1">
    <location>
        <begin position="177"/>
        <end position="197"/>
    </location>
</feature>
<dbReference type="AlphaFoldDB" id="A0A4Q9FAB2"/>
<reference evidence="2 3" key="1">
    <citation type="submission" date="2019-02" db="EMBL/GenBank/DDBJ databases">
        <title>Hyunsoonleella sp., isolated from marine sediment.</title>
        <authorList>
            <person name="Liu B.-T."/>
        </authorList>
    </citation>
    <scope>NUCLEOTIDE SEQUENCE [LARGE SCALE GENOMIC DNA]</scope>
    <source>
        <strain evidence="2 3">T58</strain>
    </source>
</reference>
<protein>
    <recommendedName>
        <fullName evidence="4">FAR-17a/AIG1-like protein</fullName>
    </recommendedName>
</protein>
<evidence type="ECO:0000256" key="1">
    <source>
        <dbReference type="SAM" id="Phobius"/>
    </source>
</evidence>
<accession>A0A4Q9FAB2</accession>
<dbReference type="OrthoDB" id="9809977at2"/>
<name>A0A4Q9FAB2_9FLAO</name>
<comment type="caution">
    <text evidence="2">The sequence shown here is derived from an EMBL/GenBank/DDBJ whole genome shotgun (WGS) entry which is preliminary data.</text>
</comment>
<keyword evidence="1" id="KW-0812">Transmembrane</keyword>
<dbReference type="Proteomes" id="UP000291142">
    <property type="component" value="Unassembled WGS sequence"/>
</dbReference>